<reference evidence="2" key="1">
    <citation type="submission" date="2020-01" db="EMBL/GenBank/DDBJ databases">
        <authorList>
            <consortium name="DOE Joint Genome Institute"/>
            <person name="Haridas S."/>
            <person name="Albert R."/>
            <person name="Binder M."/>
            <person name="Bloem J."/>
            <person name="Labutti K."/>
            <person name="Salamov A."/>
            <person name="Andreopoulos B."/>
            <person name="Baker S.E."/>
            <person name="Barry K."/>
            <person name="Bills G."/>
            <person name="Bluhm B.H."/>
            <person name="Cannon C."/>
            <person name="Castanera R."/>
            <person name="Culley D.E."/>
            <person name="Daum C."/>
            <person name="Ezra D."/>
            <person name="Gonzalez J.B."/>
            <person name="Henrissat B."/>
            <person name="Kuo A."/>
            <person name="Liang C."/>
            <person name="Lipzen A."/>
            <person name="Lutzoni F."/>
            <person name="Magnuson J."/>
            <person name="Mondo S."/>
            <person name="Nolan M."/>
            <person name="Ohm R."/>
            <person name="Pangilinan J."/>
            <person name="Park H.-J."/>
            <person name="Ramirez L."/>
            <person name="Alfaro M."/>
            <person name="Sun H."/>
            <person name="Tritt A."/>
            <person name="Yoshinaga Y."/>
            <person name="Zwiers L.-H."/>
            <person name="Turgeon B.G."/>
            <person name="Goodwin S.B."/>
            <person name="Spatafora J.W."/>
            <person name="Crous P.W."/>
            <person name="Grigoriev I.V."/>
        </authorList>
    </citation>
    <scope>NUCLEOTIDE SEQUENCE</scope>
    <source>
        <strain evidence="2">IPT5</strain>
    </source>
</reference>
<keyword evidence="3" id="KW-1185">Reference proteome</keyword>
<organism evidence="2 3">
    <name type="scientific">Plenodomus tracheiphilus IPT5</name>
    <dbReference type="NCBI Taxonomy" id="1408161"/>
    <lineage>
        <taxon>Eukaryota</taxon>
        <taxon>Fungi</taxon>
        <taxon>Dikarya</taxon>
        <taxon>Ascomycota</taxon>
        <taxon>Pezizomycotina</taxon>
        <taxon>Dothideomycetes</taxon>
        <taxon>Pleosporomycetidae</taxon>
        <taxon>Pleosporales</taxon>
        <taxon>Pleosporineae</taxon>
        <taxon>Leptosphaeriaceae</taxon>
        <taxon>Plenodomus</taxon>
    </lineage>
</organism>
<dbReference type="EMBL" id="MU006302">
    <property type="protein sequence ID" value="KAF2851389.1"/>
    <property type="molecule type" value="Genomic_DNA"/>
</dbReference>
<evidence type="ECO:0000313" key="2">
    <source>
        <dbReference type="EMBL" id="KAF2851389.1"/>
    </source>
</evidence>
<proteinExistence type="predicted"/>
<name>A0A6A7BAM4_9PLEO</name>
<dbReference type="AlphaFoldDB" id="A0A6A7BAM4"/>
<feature type="chain" id="PRO_5025639189" evidence="1">
    <location>
        <begin position="19"/>
        <end position="123"/>
    </location>
</feature>
<accession>A0A6A7BAM4</accession>
<evidence type="ECO:0000256" key="1">
    <source>
        <dbReference type="SAM" id="SignalP"/>
    </source>
</evidence>
<gene>
    <name evidence="2" type="ORF">T440DRAFT_554320</name>
</gene>
<protein>
    <submittedName>
        <fullName evidence="2">Uncharacterized protein</fullName>
    </submittedName>
</protein>
<dbReference type="Gene3D" id="2.60.20.10">
    <property type="entry name" value="Crystallins"/>
    <property type="match status" value="1"/>
</dbReference>
<keyword evidence="1" id="KW-0732">Signal</keyword>
<dbReference type="Proteomes" id="UP000799423">
    <property type="component" value="Unassembled WGS sequence"/>
</dbReference>
<feature type="signal peptide" evidence="1">
    <location>
        <begin position="1"/>
        <end position="18"/>
    </location>
</feature>
<evidence type="ECO:0000313" key="3">
    <source>
        <dbReference type="Proteomes" id="UP000799423"/>
    </source>
</evidence>
<dbReference type="OrthoDB" id="4323739at2759"/>
<sequence>MQFPTTLLPLLLAVLAHSAVLAPRDEATPAAPAEDVINFSTCKNFNMGDCRSWTIVTQSQCIGVSGTDWNDVIKSIIVPNGYRCRLWSSNHCDGQSSPDIYPPGANELGDMNDKTTSFKCYKN</sequence>